<keyword evidence="17" id="KW-1185">Reference proteome</keyword>
<protein>
    <recommendedName>
        <fullName evidence="4">acyl-CoA oxidase</fullName>
        <ecNumber evidence="4">1.3.3.6</ecNumber>
    </recommendedName>
</protein>
<keyword evidence="10" id="KW-0576">Peroxisome</keyword>
<evidence type="ECO:0000313" key="17">
    <source>
        <dbReference type="Proteomes" id="UP000054837"/>
    </source>
</evidence>
<comment type="caution">
    <text evidence="16">The sequence shown here is derived from an EMBL/GenBank/DDBJ whole genome shotgun (WGS) entry which is preliminary data.</text>
</comment>
<evidence type="ECO:0000256" key="5">
    <source>
        <dbReference type="ARBA" id="ARBA00022630"/>
    </source>
</evidence>
<feature type="domain" description="Acyl-CoA oxidase C-terminal" evidence="12">
    <location>
        <begin position="531"/>
        <end position="665"/>
    </location>
</feature>
<dbReference type="Pfam" id="PF02771">
    <property type="entry name" value="Acyl-CoA_dh_N"/>
    <property type="match status" value="1"/>
</dbReference>
<evidence type="ECO:0000259" key="13">
    <source>
        <dbReference type="Pfam" id="PF02770"/>
    </source>
</evidence>
<dbReference type="EMBL" id="LQBL01000011">
    <property type="protein sequence ID" value="KUG56853.1"/>
    <property type="molecule type" value="Genomic_DNA"/>
</dbReference>
<evidence type="ECO:0000256" key="3">
    <source>
        <dbReference type="ARBA" id="ARBA00006288"/>
    </source>
</evidence>
<evidence type="ECO:0000256" key="9">
    <source>
        <dbReference type="ARBA" id="ARBA00023098"/>
    </source>
</evidence>
<feature type="region of interest" description="Disordered" evidence="11">
    <location>
        <begin position="1"/>
        <end position="35"/>
    </location>
</feature>
<keyword evidence="9" id="KW-0443">Lipid metabolism</keyword>
<dbReference type="FunFam" id="1.20.140.10:FF:000010">
    <property type="entry name" value="Acyl-coenzyme A oxidase"/>
    <property type="match status" value="1"/>
</dbReference>
<feature type="domain" description="Acyl-CoA oxidase/dehydrogenase middle" evidence="13">
    <location>
        <begin position="166"/>
        <end position="275"/>
    </location>
</feature>
<evidence type="ECO:0000256" key="2">
    <source>
        <dbReference type="ARBA" id="ARBA00004275"/>
    </source>
</evidence>
<dbReference type="OrthoDB" id="1144545at2"/>
<dbReference type="GO" id="GO:0003997">
    <property type="term" value="F:acyl-CoA oxidase activity"/>
    <property type="evidence" value="ECO:0007669"/>
    <property type="project" value="UniProtKB-EC"/>
</dbReference>
<dbReference type="EC" id="1.3.3.6" evidence="4"/>
<dbReference type="InterPro" id="IPR036250">
    <property type="entry name" value="AcylCo_DH-like_C"/>
</dbReference>
<evidence type="ECO:0000256" key="10">
    <source>
        <dbReference type="ARBA" id="ARBA00023140"/>
    </source>
</evidence>
<evidence type="ECO:0000256" key="1">
    <source>
        <dbReference type="ARBA" id="ARBA00001974"/>
    </source>
</evidence>
<dbReference type="FunFam" id="2.40.110.10:FF:000005">
    <property type="entry name" value="Acyl-coenzyme A oxidase"/>
    <property type="match status" value="1"/>
</dbReference>
<comment type="subcellular location">
    <subcellularLocation>
        <location evidence="2">Peroxisome</location>
    </subcellularLocation>
</comment>
<dbReference type="GO" id="GO:0071949">
    <property type="term" value="F:FAD binding"/>
    <property type="evidence" value="ECO:0007669"/>
    <property type="project" value="InterPro"/>
</dbReference>
<feature type="domain" description="Acyl-CoA dehydrogenase/oxidase N-terminal" evidence="14">
    <location>
        <begin position="77"/>
        <end position="162"/>
    </location>
</feature>
<evidence type="ECO:0000259" key="12">
    <source>
        <dbReference type="Pfam" id="PF01756"/>
    </source>
</evidence>
<dbReference type="InterPro" id="IPR055060">
    <property type="entry name" value="ACOX_C_alpha1"/>
</dbReference>
<dbReference type="Pfam" id="PF22924">
    <property type="entry name" value="ACOX_C_alpha1"/>
    <property type="match status" value="1"/>
</dbReference>
<dbReference type="InterPro" id="IPR002655">
    <property type="entry name" value="Acyl-CoA_oxidase_C"/>
</dbReference>
<keyword evidence="5" id="KW-0285">Flavoprotein</keyword>
<dbReference type="Gene3D" id="1.10.540.10">
    <property type="entry name" value="Acyl-CoA dehydrogenase/oxidase, N-terminal domain"/>
    <property type="match status" value="1"/>
</dbReference>
<evidence type="ECO:0000256" key="7">
    <source>
        <dbReference type="ARBA" id="ARBA00022832"/>
    </source>
</evidence>
<proteinExistence type="inferred from homology"/>
<feature type="domain" description="Acyl-CoA oxidase C-alpha1" evidence="15">
    <location>
        <begin position="311"/>
        <end position="470"/>
    </location>
</feature>
<dbReference type="Pfam" id="PF01756">
    <property type="entry name" value="ACOX"/>
    <property type="match status" value="1"/>
</dbReference>
<organism evidence="16 17">
    <name type="scientific">Serinicoccus chungangensis</name>
    <dbReference type="NCBI Taxonomy" id="767452"/>
    <lineage>
        <taxon>Bacteria</taxon>
        <taxon>Bacillati</taxon>
        <taxon>Actinomycetota</taxon>
        <taxon>Actinomycetes</taxon>
        <taxon>Micrococcales</taxon>
        <taxon>Ornithinimicrobiaceae</taxon>
        <taxon>Serinicoccus</taxon>
    </lineage>
</organism>
<reference evidence="16 17" key="1">
    <citation type="submission" date="2015-12" db="EMBL/GenBank/DDBJ databases">
        <title>Serinicoccus chungangenesis strain CD08_5 genome sequencing and assembly.</title>
        <authorList>
            <person name="Chander A.M."/>
            <person name="Kaur G."/>
            <person name="Nair G.R."/>
            <person name="Dhawan D.K."/>
            <person name="Kochhar R.K."/>
            <person name="Mayilraj S."/>
            <person name="Bhadada S.K."/>
        </authorList>
    </citation>
    <scope>NUCLEOTIDE SEQUENCE [LARGE SCALE GENOMIC DNA]</scope>
    <source>
        <strain evidence="16 17">CD08_5</strain>
    </source>
</reference>
<dbReference type="InterPro" id="IPR046373">
    <property type="entry name" value="Acyl-CoA_Oxase/DH_mid-dom_sf"/>
</dbReference>
<comment type="similarity">
    <text evidence="3">Belongs to the acyl-CoA oxidase family.</text>
</comment>
<gene>
    <name evidence="16" type="ORF">AVL62_12025</name>
</gene>
<dbReference type="STRING" id="767452.AVL62_12025"/>
<evidence type="ECO:0000313" key="16">
    <source>
        <dbReference type="EMBL" id="KUG56853.1"/>
    </source>
</evidence>
<evidence type="ECO:0000259" key="15">
    <source>
        <dbReference type="Pfam" id="PF22924"/>
    </source>
</evidence>
<name>A0A0W8IAB0_9MICO</name>
<evidence type="ECO:0000256" key="4">
    <source>
        <dbReference type="ARBA" id="ARBA00012870"/>
    </source>
</evidence>
<dbReference type="InterPro" id="IPR037069">
    <property type="entry name" value="AcylCoA_DH/ox_N_sf"/>
</dbReference>
<evidence type="ECO:0000259" key="14">
    <source>
        <dbReference type="Pfam" id="PF02771"/>
    </source>
</evidence>
<keyword evidence="7" id="KW-0276">Fatty acid metabolism</keyword>
<dbReference type="RefSeq" id="WP_058890599.1">
    <property type="nucleotide sequence ID" value="NZ_LQBL01000011.1"/>
</dbReference>
<dbReference type="Gene3D" id="1.20.140.10">
    <property type="entry name" value="Butyryl-CoA Dehydrogenase, subunit A, domain 3"/>
    <property type="match status" value="2"/>
</dbReference>
<dbReference type="InterPro" id="IPR013786">
    <property type="entry name" value="AcylCoA_DH/ox_N"/>
</dbReference>
<feature type="compositionally biased region" description="Polar residues" evidence="11">
    <location>
        <begin position="1"/>
        <end position="16"/>
    </location>
</feature>
<dbReference type="InterPro" id="IPR009100">
    <property type="entry name" value="AcylCoA_DH/oxidase_NM_dom_sf"/>
</dbReference>
<dbReference type="PIRSF" id="PIRSF000168">
    <property type="entry name" value="Acyl-CoA_oxidase"/>
    <property type="match status" value="1"/>
</dbReference>
<evidence type="ECO:0000256" key="11">
    <source>
        <dbReference type="SAM" id="MobiDB-lite"/>
    </source>
</evidence>
<dbReference type="PANTHER" id="PTHR10909">
    <property type="entry name" value="ELECTRON TRANSPORT OXIDOREDUCTASE"/>
    <property type="match status" value="1"/>
</dbReference>
<dbReference type="InterPro" id="IPR006091">
    <property type="entry name" value="Acyl-CoA_Oxase/DH_mid-dom"/>
</dbReference>
<dbReference type="Pfam" id="PF02770">
    <property type="entry name" value="Acyl-CoA_dh_M"/>
    <property type="match status" value="1"/>
</dbReference>
<dbReference type="SUPFAM" id="SSF56645">
    <property type="entry name" value="Acyl-CoA dehydrogenase NM domain-like"/>
    <property type="match status" value="1"/>
</dbReference>
<dbReference type="Proteomes" id="UP000054837">
    <property type="component" value="Unassembled WGS sequence"/>
</dbReference>
<dbReference type="GO" id="GO:0055088">
    <property type="term" value="P:lipid homeostasis"/>
    <property type="evidence" value="ECO:0007669"/>
    <property type="project" value="TreeGrafter"/>
</dbReference>
<evidence type="ECO:0000256" key="6">
    <source>
        <dbReference type="ARBA" id="ARBA00022827"/>
    </source>
</evidence>
<accession>A0A0W8IAB0</accession>
<dbReference type="FunFam" id="1.20.140.10:FF:000007">
    <property type="entry name" value="Acyl-coenzyme A oxidase"/>
    <property type="match status" value="1"/>
</dbReference>
<comment type="cofactor">
    <cofactor evidence="1">
        <name>FAD</name>
        <dbReference type="ChEBI" id="CHEBI:57692"/>
    </cofactor>
</comment>
<dbReference type="SUPFAM" id="SSF47203">
    <property type="entry name" value="Acyl-CoA dehydrogenase C-terminal domain-like"/>
    <property type="match status" value="2"/>
</dbReference>
<keyword evidence="8" id="KW-0560">Oxidoreductase</keyword>
<sequence length="681" mass="73825">MTTSAQPQTHTPQPDTDVSMPASADAAATRPQSDEELTDLGEALRRATGGRYGPVRDLARATVPASTMVRDPELTMPEAREWTTDALRRLIELGMAGSGFPVAQGGLDDVGRSCVDFEMTAHGDLSLTVKSGVHFGLYGGAVTALGTQWHHETFLPPILSMEQVGCYAMTEFGHGSDVASLETTHTYDAATDEIVVHSPTPSSTKTYIGAAAHDAHVAAVYGQLVVDGESHGVHVVVVPIRDEDGRPAPGVTLGDNGAKGGLAGVDNGTITFDQVRVPRSHLLNRYGGIDDEGRYVSDIDSDGKRFFTMLGTLVRGRICVAAGAATASRKALSIATRYALRRRQFSAPGHDGEVLLLDYLAHQRKLIPGIATAYAHMFAVNELTDRLQELHEMPTKDQEAQRELETRAAGLKAVTTRFSNDTIQMCREACGGAGYLAENGLTTLRGDADVFATFEGDNTVLLQLVAKGLLSGYKEMWGDLDMRGMVQFAARAFGGQFVEATAARPLVERLRSAAARKGEDDTLLDRGWHLAMFADRERHVLETLATRLRRRADDRDSFEAFNSAQDHVLLAARTHMDRFVLEAFVTGVEACEDEQVREVLERLCTLYALSSIDADAGWFQAHNRMSAGRAKAVIAQINTLCAELRPQALELVEGLGIPEPWLNSQMLRDETAARWTPGAPV</sequence>
<dbReference type="AlphaFoldDB" id="A0A0W8IAB0"/>
<evidence type="ECO:0000256" key="8">
    <source>
        <dbReference type="ARBA" id="ARBA00023002"/>
    </source>
</evidence>
<dbReference type="InterPro" id="IPR012258">
    <property type="entry name" value="Acyl-CoA_oxidase"/>
</dbReference>
<dbReference type="GO" id="GO:0033540">
    <property type="term" value="P:fatty acid beta-oxidation using acyl-CoA oxidase"/>
    <property type="evidence" value="ECO:0007669"/>
    <property type="project" value="TreeGrafter"/>
</dbReference>
<dbReference type="Gene3D" id="2.40.110.10">
    <property type="entry name" value="Butyryl-CoA Dehydrogenase, subunit A, domain 2"/>
    <property type="match status" value="1"/>
</dbReference>
<dbReference type="GO" id="GO:0005504">
    <property type="term" value="F:fatty acid binding"/>
    <property type="evidence" value="ECO:0007669"/>
    <property type="project" value="TreeGrafter"/>
</dbReference>
<keyword evidence="6" id="KW-0274">FAD</keyword>